<name>A0ABT5D921_9BACT</name>
<accession>A0ABT5D921</accession>
<dbReference type="Proteomes" id="UP001221838">
    <property type="component" value="Unassembled WGS sequence"/>
</dbReference>
<evidence type="ECO:0000313" key="1">
    <source>
        <dbReference type="EMBL" id="MDC0710185.1"/>
    </source>
</evidence>
<comment type="caution">
    <text evidence="1">The sequence shown here is derived from an EMBL/GenBank/DDBJ whole genome shotgun (WGS) entry which is preliminary data.</text>
</comment>
<evidence type="ECO:0008006" key="3">
    <source>
        <dbReference type="Google" id="ProtNLM"/>
    </source>
</evidence>
<sequence length="474" mass="52125">MILTKDAFLSQANATLAGLNGALRDALSHHGEPDIAPLARAFKKGGTCSATEFIQTLCPGPLSHIGLAAMVMREQLKARDEVLGEDVSEATVVTGHARVSRSLSVTAPLVVLGDLEVEGVIHDSGPDSTVVVVGRCTAWGLQTSGNFLVLGDLIVRDAIQGVYNDESLVVAGALETRFLDENDHDVSVQGEVRVKHRFKNGRSDEAAASQSSVFLVPSLYDVDQNELHHDELFERISRNEPVFTEAPRPQEVREPDAPTAEELQGIDVAAIAARAPVAVSQRNILYAQRKTGEVWLEGSEALPVALYDGEKFLGSEPMPALEETRASERVTLWRKRGDLFLEIERFEAIVQVHAGYNNGQKTTLRFAFDSADAASREVRRLEARYTGDFLRVTTEIPGRGPLERELFRYENGKSEYTSAIIQGTTLVTRDGHRKTFADEASALLALEEWLDSQRRSGLELKILEWKPFGLLAKR</sequence>
<dbReference type="RefSeq" id="WP_272139390.1">
    <property type="nucleotide sequence ID" value="NZ_JAQNDM010000002.1"/>
</dbReference>
<protein>
    <recommendedName>
        <fullName evidence="3">Polymer-forming cytoskeletal protein</fullName>
    </recommendedName>
</protein>
<proteinExistence type="predicted"/>
<keyword evidence="2" id="KW-1185">Reference proteome</keyword>
<gene>
    <name evidence="1" type="ORF">POL68_17035</name>
</gene>
<reference evidence="1 2" key="1">
    <citation type="submission" date="2022-11" db="EMBL/GenBank/DDBJ databases">
        <title>Minimal conservation of predation-associated metabolite biosynthetic gene clusters underscores biosynthetic potential of Myxococcota including descriptions for ten novel species: Archangium lansinium sp. nov., Myxococcus landrumus sp. nov., Nannocystis bai.</title>
        <authorList>
            <person name="Ahearne A."/>
            <person name="Stevens C."/>
            <person name="Dowd S."/>
        </authorList>
    </citation>
    <scope>NUCLEOTIDE SEQUENCE [LARGE SCALE GENOMIC DNA]</scope>
    <source>
        <strain evidence="1 2">NCWAL01</strain>
    </source>
</reference>
<organism evidence="1 2">
    <name type="scientific">Stigmatella ashevillensis</name>
    <dbReference type="NCBI Taxonomy" id="2995309"/>
    <lineage>
        <taxon>Bacteria</taxon>
        <taxon>Pseudomonadati</taxon>
        <taxon>Myxococcota</taxon>
        <taxon>Myxococcia</taxon>
        <taxon>Myxococcales</taxon>
        <taxon>Cystobacterineae</taxon>
        <taxon>Archangiaceae</taxon>
        <taxon>Stigmatella</taxon>
    </lineage>
</organism>
<dbReference type="EMBL" id="JAQNDM010000002">
    <property type="protein sequence ID" value="MDC0710185.1"/>
    <property type="molecule type" value="Genomic_DNA"/>
</dbReference>
<evidence type="ECO:0000313" key="2">
    <source>
        <dbReference type="Proteomes" id="UP001221838"/>
    </source>
</evidence>